<dbReference type="GO" id="GO:0016020">
    <property type="term" value="C:membrane"/>
    <property type="evidence" value="ECO:0007669"/>
    <property type="project" value="UniProtKB-SubCell"/>
</dbReference>
<sequence length="505" mass="56038">MQSFDAKLRTWTSHVISALTDRVEVRGLSFESFKEVMGCLFDMNQQVLECKKDIRKSRELFDLGEEFFQIFRSIYGQQVLMLQKLQLWKSKLDNRLRIDRRWSQANNSALRYAFVFSLVIASPLLHKTSLMYCNAGASLPEGRSRATSTIIELGSDLQSCGAGSWNSRIELMKAILMKHQPVTKSFKLIRQLLAATEVELQEVLVVLQLDASQLPLNVKSACTGALNESALQLIPDLLGCPNGALFLQTKPLPFPSHGRSAASVGPFLHCRPTGHLLVRLEAWPETVIGEDIGMLWKNPNQTHYSVRAGSVRVFGATRTVDTTSSRQCVELKVKVKIFVILTLKTNRPEMYRAVTVPAGVAVDEEEGLRSRSGGGFRVWSRSRVLVLKLSVSPAMIGSIRAGGDGLKQLCSFDHSNCPCSCCPCRVNGKVVDQSWKSYENAVKGEKNVVGSMQLVGTDVAIKDLYGIRAIINRLEVEIVSLMEASELAMMEASLIERKMIRAAAL</sequence>
<keyword evidence="4" id="KW-1133">Transmembrane helix</keyword>
<organism evidence="6 7">
    <name type="scientific">Punica granatum</name>
    <name type="common">Pomegranate</name>
    <dbReference type="NCBI Taxonomy" id="22663"/>
    <lineage>
        <taxon>Eukaryota</taxon>
        <taxon>Viridiplantae</taxon>
        <taxon>Streptophyta</taxon>
        <taxon>Embryophyta</taxon>
        <taxon>Tracheophyta</taxon>
        <taxon>Spermatophyta</taxon>
        <taxon>Magnoliopsida</taxon>
        <taxon>eudicotyledons</taxon>
        <taxon>Gunneridae</taxon>
        <taxon>Pentapetalae</taxon>
        <taxon>rosids</taxon>
        <taxon>malvids</taxon>
        <taxon>Myrtales</taxon>
        <taxon>Lythraceae</taxon>
        <taxon>Punica</taxon>
    </lineage>
</organism>
<reference evidence="6 7" key="1">
    <citation type="submission" date="2017-11" db="EMBL/GenBank/DDBJ databases">
        <title>De-novo sequencing of pomegranate (Punica granatum L.) genome.</title>
        <authorList>
            <person name="Akparov Z."/>
            <person name="Amiraslanov A."/>
            <person name="Hajiyeva S."/>
            <person name="Abbasov M."/>
            <person name="Kaur K."/>
            <person name="Hamwieh A."/>
            <person name="Solovyev V."/>
            <person name="Salamov A."/>
            <person name="Braich B."/>
            <person name="Kosarev P."/>
            <person name="Mahmoud A."/>
            <person name="Hajiyev E."/>
            <person name="Babayeva S."/>
            <person name="Izzatullayeva V."/>
            <person name="Mammadov A."/>
            <person name="Mammadov A."/>
            <person name="Sharifova S."/>
            <person name="Ojaghi J."/>
            <person name="Eynullazada K."/>
            <person name="Bayramov B."/>
            <person name="Abdulazimova A."/>
            <person name="Shahmuradov I."/>
        </authorList>
    </citation>
    <scope>NUCLEOTIDE SEQUENCE [LARGE SCALE GENOMIC DNA]</scope>
    <source>
        <strain evidence="7">cv. AG2017</strain>
        <tissue evidence="6">Leaf</tissue>
    </source>
</reference>
<keyword evidence="5" id="KW-0472">Membrane</keyword>
<proteinExistence type="inferred from homology"/>
<evidence type="ECO:0000256" key="1">
    <source>
        <dbReference type="ARBA" id="ARBA00004370"/>
    </source>
</evidence>
<evidence type="ECO:0000256" key="4">
    <source>
        <dbReference type="ARBA" id="ARBA00022989"/>
    </source>
</evidence>
<gene>
    <name evidence="6" type="ORF">CRG98_020807</name>
</gene>
<dbReference type="AlphaFoldDB" id="A0A2I0JR82"/>
<evidence type="ECO:0000256" key="5">
    <source>
        <dbReference type="ARBA" id="ARBA00023136"/>
    </source>
</evidence>
<protein>
    <submittedName>
        <fullName evidence="6">Uncharacterized protein</fullName>
    </submittedName>
</protein>
<comment type="similarity">
    <text evidence="2">Belongs to the UPF0496 family.</text>
</comment>
<keyword evidence="7" id="KW-1185">Reference proteome</keyword>
<dbReference type="Pfam" id="PF05055">
    <property type="entry name" value="DUF677"/>
    <property type="match status" value="2"/>
</dbReference>
<name>A0A2I0JR82_PUNGR</name>
<evidence type="ECO:0000256" key="2">
    <source>
        <dbReference type="ARBA" id="ARBA00009074"/>
    </source>
</evidence>
<evidence type="ECO:0000313" key="6">
    <source>
        <dbReference type="EMBL" id="PKI58817.1"/>
    </source>
</evidence>
<evidence type="ECO:0000256" key="3">
    <source>
        <dbReference type="ARBA" id="ARBA00022692"/>
    </source>
</evidence>
<dbReference type="Proteomes" id="UP000233551">
    <property type="component" value="Unassembled WGS sequence"/>
</dbReference>
<comment type="caution">
    <text evidence="6">The sequence shown here is derived from an EMBL/GenBank/DDBJ whole genome shotgun (WGS) entry which is preliminary data.</text>
</comment>
<dbReference type="PANTHER" id="PTHR31113">
    <property type="entry name" value="UPF0496 PROTEIN 3-RELATED"/>
    <property type="match status" value="1"/>
</dbReference>
<keyword evidence="3" id="KW-0812">Transmembrane</keyword>
<dbReference type="PANTHER" id="PTHR31113:SF3">
    <property type="entry name" value="UPF0496 PROTEIN 1"/>
    <property type="match status" value="1"/>
</dbReference>
<dbReference type="STRING" id="22663.A0A2I0JR82"/>
<comment type="subcellular location">
    <subcellularLocation>
        <location evidence="1">Membrane</location>
    </subcellularLocation>
</comment>
<accession>A0A2I0JR82</accession>
<dbReference type="InterPro" id="IPR007749">
    <property type="entry name" value="DUF677"/>
</dbReference>
<evidence type="ECO:0000313" key="7">
    <source>
        <dbReference type="Proteomes" id="UP000233551"/>
    </source>
</evidence>
<dbReference type="EMBL" id="PGOL01001340">
    <property type="protein sequence ID" value="PKI58817.1"/>
    <property type="molecule type" value="Genomic_DNA"/>
</dbReference>